<accession>E8UZP5</accession>
<dbReference type="STRING" id="401053.AciPR4_3636"/>
<feature type="transmembrane region" description="Helical" evidence="1">
    <location>
        <begin position="131"/>
        <end position="151"/>
    </location>
</feature>
<name>E8UZP5_TERSS</name>
<keyword evidence="3" id="KW-1185">Reference proteome</keyword>
<evidence type="ECO:0000313" key="3">
    <source>
        <dbReference type="Proteomes" id="UP000006844"/>
    </source>
</evidence>
<keyword evidence="1" id="KW-0472">Membrane</keyword>
<keyword evidence="1" id="KW-1133">Transmembrane helix</keyword>
<reference evidence="2 3" key="1">
    <citation type="journal article" date="2012" name="Stand. Genomic Sci.">
        <title>Complete genome sequence of Terriglobus saanensis type strain SP1PR4(T), an Acidobacteria from tundra soil.</title>
        <authorList>
            <person name="Rawat S.R."/>
            <person name="Mannisto M.K."/>
            <person name="Starovoytov V."/>
            <person name="Goodwin L."/>
            <person name="Nolan M."/>
            <person name="Hauser L."/>
            <person name="Land M."/>
            <person name="Davenport K.W."/>
            <person name="Woyke T."/>
            <person name="Haggblom M.M."/>
        </authorList>
    </citation>
    <scope>NUCLEOTIDE SEQUENCE</scope>
    <source>
        <strain evidence="3">ATCC BAA-1853 / DSM 23119 / SP1PR4</strain>
    </source>
</reference>
<sequence>MRVLPLFDPKATPQSWNERMSPGEFAVIFSNLQPLDLPKSPVAVIFSTLSEAEAYVTAQVEALPALRCSIYDDNGLGREPIRVIAGAQGHDRNVISSGFRRWVGGALLLIGLILGFIEWRADSKLMWAGTLGSRIGPIGFILLITELGIVLTDRQKRRKEQQPRP</sequence>
<dbReference type="Proteomes" id="UP000006844">
    <property type="component" value="Chromosome"/>
</dbReference>
<keyword evidence="1" id="KW-0812">Transmembrane</keyword>
<feature type="transmembrane region" description="Helical" evidence="1">
    <location>
        <begin position="102"/>
        <end position="119"/>
    </location>
</feature>
<evidence type="ECO:0000313" key="2">
    <source>
        <dbReference type="EMBL" id="ADV84388.1"/>
    </source>
</evidence>
<proteinExistence type="predicted"/>
<dbReference type="KEGG" id="tsa:AciPR4_3636"/>
<dbReference type="HOGENOM" id="CLU_1530442_0_0_0"/>
<dbReference type="EMBL" id="CP002467">
    <property type="protein sequence ID" value="ADV84388.1"/>
    <property type="molecule type" value="Genomic_DNA"/>
</dbReference>
<organism evidence="2 3">
    <name type="scientific">Terriglobus saanensis (strain ATCC BAA-1853 / DSM 23119 / SP1PR4)</name>
    <dbReference type="NCBI Taxonomy" id="401053"/>
    <lineage>
        <taxon>Bacteria</taxon>
        <taxon>Pseudomonadati</taxon>
        <taxon>Acidobacteriota</taxon>
        <taxon>Terriglobia</taxon>
        <taxon>Terriglobales</taxon>
        <taxon>Acidobacteriaceae</taxon>
        <taxon>Terriglobus</taxon>
    </lineage>
</organism>
<dbReference type="RefSeq" id="WP_013570118.1">
    <property type="nucleotide sequence ID" value="NC_014963.1"/>
</dbReference>
<dbReference type="eggNOG" id="ENOG5032VUM">
    <property type="taxonomic scope" value="Bacteria"/>
</dbReference>
<protein>
    <submittedName>
        <fullName evidence="2">Uncharacterized protein</fullName>
    </submittedName>
</protein>
<dbReference type="AlphaFoldDB" id="E8UZP5"/>
<gene>
    <name evidence="2" type="ordered locus">AciPR4_3636</name>
</gene>
<evidence type="ECO:0000256" key="1">
    <source>
        <dbReference type="SAM" id="Phobius"/>
    </source>
</evidence>